<evidence type="ECO:0000256" key="1">
    <source>
        <dbReference type="ARBA" id="ARBA00010211"/>
    </source>
</evidence>
<dbReference type="EMBL" id="SMRT01000009">
    <property type="protein sequence ID" value="TDF95931.1"/>
    <property type="molecule type" value="Genomic_DNA"/>
</dbReference>
<reference evidence="4 5" key="1">
    <citation type="submission" date="2019-03" db="EMBL/GenBank/DDBJ databases">
        <title>This is whole genome sequence of Paenibacillus sp MS74 strain.</title>
        <authorList>
            <person name="Trinh H.N."/>
        </authorList>
    </citation>
    <scope>NUCLEOTIDE SEQUENCE [LARGE SCALE GENOMIC DNA]</scope>
    <source>
        <strain evidence="4 5">MS74</strain>
    </source>
</reference>
<organism evidence="4 5">
    <name type="scientific">Paenibacillus piri</name>
    <dbReference type="NCBI Taxonomy" id="2547395"/>
    <lineage>
        <taxon>Bacteria</taxon>
        <taxon>Bacillati</taxon>
        <taxon>Bacillota</taxon>
        <taxon>Bacilli</taxon>
        <taxon>Bacillales</taxon>
        <taxon>Paenibacillaceae</taxon>
        <taxon>Paenibacillus</taxon>
    </lineage>
</organism>
<dbReference type="PANTHER" id="PTHR11820">
    <property type="entry name" value="ACYLPYRUVASE"/>
    <property type="match status" value="1"/>
</dbReference>
<feature type="domain" description="Fumarylacetoacetase-like C-terminal" evidence="3">
    <location>
        <begin position="86"/>
        <end position="284"/>
    </location>
</feature>
<keyword evidence="4" id="KW-0378">Hydrolase</keyword>
<evidence type="ECO:0000259" key="3">
    <source>
        <dbReference type="Pfam" id="PF01557"/>
    </source>
</evidence>
<evidence type="ECO:0000256" key="2">
    <source>
        <dbReference type="ARBA" id="ARBA00022723"/>
    </source>
</evidence>
<accession>A0A4R5KK63</accession>
<dbReference type="InterPro" id="IPR036663">
    <property type="entry name" value="Fumarylacetoacetase_C_sf"/>
</dbReference>
<sequence>MRLASVKLDGTEQAAIAADDGLVLIDTVNNRSGRSWNRDLFTLIDKGELAEVKEWHDQGGRELLAGFDMIPFHKADYAPLFRRPRKIWGIGANYMEKAAAMSVTPPNQEPLCFMKPDTSLIGPHDAILLPSELHDITAEAEIGIVIGKVCKYVREEDAMSVIAGFVPTLDMTAQDIHAKNPRFLGRSKCFDTFFSMGPHLVTPDECPEGERWTLETVLNGRSMFKSDAAHMIYSIPFIVSYFSGMMTLLPGDIIMTGTPGSVPLQAGDTVECRIGSFEPLVNKVAREITAYP</sequence>
<dbReference type="PANTHER" id="PTHR11820:SF7">
    <property type="entry name" value="ACYLPYRUVASE FAHD1, MITOCHONDRIAL"/>
    <property type="match status" value="1"/>
</dbReference>
<dbReference type="GO" id="GO:0018773">
    <property type="term" value="F:acetylpyruvate hydrolase activity"/>
    <property type="evidence" value="ECO:0007669"/>
    <property type="project" value="TreeGrafter"/>
</dbReference>
<dbReference type="SUPFAM" id="SSF56529">
    <property type="entry name" value="FAH"/>
    <property type="match status" value="1"/>
</dbReference>
<protein>
    <submittedName>
        <fullName evidence="4">FAA hydrolase family protein</fullName>
    </submittedName>
</protein>
<evidence type="ECO:0000313" key="4">
    <source>
        <dbReference type="EMBL" id="TDF95931.1"/>
    </source>
</evidence>
<keyword evidence="2" id="KW-0479">Metal-binding</keyword>
<dbReference type="InterPro" id="IPR011234">
    <property type="entry name" value="Fumarylacetoacetase-like_C"/>
</dbReference>
<evidence type="ECO:0000313" key="5">
    <source>
        <dbReference type="Proteomes" id="UP000295636"/>
    </source>
</evidence>
<comment type="similarity">
    <text evidence="1">Belongs to the FAH family.</text>
</comment>
<dbReference type="AlphaFoldDB" id="A0A4R5KK63"/>
<name>A0A4R5KK63_9BACL</name>
<dbReference type="GO" id="GO:0046872">
    <property type="term" value="F:metal ion binding"/>
    <property type="evidence" value="ECO:0007669"/>
    <property type="project" value="UniProtKB-KW"/>
</dbReference>
<dbReference type="Pfam" id="PF01557">
    <property type="entry name" value="FAA_hydrolase"/>
    <property type="match status" value="1"/>
</dbReference>
<comment type="caution">
    <text evidence="4">The sequence shown here is derived from an EMBL/GenBank/DDBJ whole genome shotgun (WGS) entry which is preliminary data.</text>
</comment>
<dbReference type="OrthoDB" id="9805307at2"/>
<keyword evidence="5" id="KW-1185">Reference proteome</keyword>
<dbReference type="Gene3D" id="3.90.850.10">
    <property type="entry name" value="Fumarylacetoacetase-like, C-terminal domain"/>
    <property type="match status" value="1"/>
</dbReference>
<gene>
    <name evidence="4" type="ORF">E1757_19625</name>
</gene>
<dbReference type="RefSeq" id="WP_133231192.1">
    <property type="nucleotide sequence ID" value="NZ_SMRT01000009.1"/>
</dbReference>
<proteinExistence type="inferred from homology"/>
<dbReference type="Proteomes" id="UP000295636">
    <property type="component" value="Unassembled WGS sequence"/>
</dbReference>